<keyword evidence="3" id="KW-0804">Transcription</keyword>
<dbReference type="EMBL" id="CP023747">
    <property type="protein sequence ID" value="QEV37692.1"/>
    <property type="molecule type" value="Genomic_DNA"/>
</dbReference>
<evidence type="ECO:0000259" key="5">
    <source>
        <dbReference type="PROSITE" id="PS50949"/>
    </source>
</evidence>
<dbReference type="InterPro" id="IPR050679">
    <property type="entry name" value="Bact_HTH_transcr_reg"/>
</dbReference>
<proteinExistence type="predicted"/>
<dbReference type="RefSeq" id="WP_079161985.1">
    <property type="nucleotide sequence ID" value="NZ_CP009313.1"/>
</dbReference>
<dbReference type="Gene3D" id="3.40.1410.10">
    <property type="entry name" value="Chorismate lyase-like"/>
    <property type="match status" value="1"/>
</dbReference>
<dbReference type="InterPro" id="IPR011663">
    <property type="entry name" value="UTRA"/>
</dbReference>
<dbReference type="SMART" id="SM00866">
    <property type="entry name" value="UTRA"/>
    <property type="match status" value="1"/>
</dbReference>
<protein>
    <submittedName>
        <fullName evidence="6">GntR family transcriptional regulator</fullName>
    </submittedName>
</protein>
<dbReference type="Pfam" id="PF00392">
    <property type="entry name" value="GntR"/>
    <property type="match status" value="1"/>
</dbReference>
<dbReference type="InterPro" id="IPR000524">
    <property type="entry name" value="Tscrpt_reg_HTH_GntR"/>
</dbReference>
<dbReference type="AlphaFoldDB" id="A0A5P2VY32"/>
<reference evidence="6 7" key="1">
    <citation type="submission" date="2017-09" db="EMBL/GenBank/DDBJ databases">
        <title>Streptomyces genome completion.</title>
        <authorList>
            <person name="Lee N."/>
            <person name="Cho B.-K."/>
        </authorList>
    </citation>
    <scope>NUCLEOTIDE SEQUENCE [LARGE SCALE GENOMIC DNA]</scope>
    <source>
        <strain evidence="6 7">ATCC 14899</strain>
    </source>
</reference>
<feature type="domain" description="HTH gntR-type" evidence="5">
    <location>
        <begin position="26"/>
        <end position="94"/>
    </location>
</feature>
<dbReference type="Gene3D" id="1.10.10.10">
    <property type="entry name" value="Winged helix-like DNA-binding domain superfamily/Winged helix DNA-binding domain"/>
    <property type="match status" value="1"/>
</dbReference>
<dbReference type="InterPro" id="IPR036390">
    <property type="entry name" value="WH_DNA-bd_sf"/>
</dbReference>
<sequence length="262" mass="28106">MTVTTHDAPASPSVPSPAPAATATAGPAVQLAHRALGQLLDRRAWAAGSQLPGERALAQRVGVSRSSLRQALALLEEEGRLHSSPQRGWFVATDVVSEPPSVLKSFTDIARARGLTATARLLRREVRPAGYEEAARLRIAPAAEVLEIVRVRGLDDVPVCLDTTVLVRARAQALEDVDLTDRSLFAELEARAGVRVMHSTYTARADGAQSAEAELLRVPPGTPVLVGEEITYDQTDTPVLLGRAVYRGDAYRLEATLHRSSD</sequence>
<evidence type="ECO:0000256" key="2">
    <source>
        <dbReference type="ARBA" id="ARBA00023125"/>
    </source>
</evidence>
<dbReference type="GO" id="GO:0003677">
    <property type="term" value="F:DNA binding"/>
    <property type="evidence" value="ECO:0007669"/>
    <property type="project" value="UniProtKB-KW"/>
</dbReference>
<keyword evidence="1" id="KW-0805">Transcription regulation</keyword>
<dbReference type="CDD" id="cd07377">
    <property type="entry name" value="WHTH_GntR"/>
    <property type="match status" value="1"/>
</dbReference>
<evidence type="ECO:0000256" key="4">
    <source>
        <dbReference type="SAM" id="MobiDB-lite"/>
    </source>
</evidence>
<dbReference type="SMART" id="SM00345">
    <property type="entry name" value="HTH_GNTR"/>
    <property type="match status" value="1"/>
</dbReference>
<evidence type="ECO:0000313" key="6">
    <source>
        <dbReference type="EMBL" id="QEV37692.1"/>
    </source>
</evidence>
<dbReference type="SUPFAM" id="SSF64288">
    <property type="entry name" value="Chorismate lyase-like"/>
    <property type="match status" value="1"/>
</dbReference>
<accession>A0A5P2VY32</accession>
<dbReference type="OrthoDB" id="7363114at2"/>
<name>A0A5P2VY32_9ACTN</name>
<dbReference type="PANTHER" id="PTHR44846">
    <property type="entry name" value="MANNOSYL-D-GLYCERATE TRANSPORT/METABOLISM SYSTEM REPRESSOR MNGR-RELATED"/>
    <property type="match status" value="1"/>
</dbReference>
<gene>
    <name evidence="6" type="ORF">CP978_03285</name>
</gene>
<evidence type="ECO:0000256" key="3">
    <source>
        <dbReference type="ARBA" id="ARBA00023163"/>
    </source>
</evidence>
<feature type="region of interest" description="Disordered" evidence="4">
    <location>
        <begin position="1"/>
        <end position="26"/>
    </location>
</feature>
<dbReference type="KEGG" id="snq:CP978_03285"/>
<dbReference type="PANTHER" id="PTHR44846:SF16">
    <property type="entry name" value="TRANSCRIPTIONAL REGULATOR PHNF-RELATED"/>
    <property type="match status" value="1"/>
</dbReference>
<dbReference type="SUPFAM" id="SSF46785">
    <property type="entry name" value="Winged helix' DNA-binding domain"/>
    <property type="match status" value="1"/>
</dbReference>
<dbReference type="InterPro" id="IPR036388">
    <property type="entry name" value="WH-like_DNA-bd_sf"/>
</dbReference>
<evidence type="ECO:0000256" key="1">
    <source>
        <dbReference type="ARBA" id="ARBA00023015"/>
    </source>
</evidence>
<dbReference type="GO" id="GO:0003700">
    <property type="term" value="F:DNA-binding transcription factor activity"/>
    <property type="evidence" value="ECO:0007669"/>
    <property type="project" value="InterPro"/>
</dbReference>
<dbReference type="InterPro" id="IPR028978">
    <property type="entry name" value="Chorismate_lyase_/UTRA_dom_sf"/>
</dbReference>
<dbReference type="Pfam" id="PF07702">
    <property type="entry name" value="UTRA"/>
    <property type="match status" value="1"/>
</dbReference>
<organism evidence="6 7">
    <name type="scientific">Streptomyces nodosus</name>
    <dbReference type="NCBI Taxonomy" id="40318"/>
    <lineage>
        <taxon>Bacteria</taxon>
        <taxon>Bacillati</taxon>
        <taxon>Actinomycetota</taxon>
        <taxon>Actinomycetes</taxon>
        <taxon>Kitasatosporales</taxon>
        <taxon>Streptomycetaceae</taxon>
        <taxon>Streptomyces</taxon>
    </lineage>
</organism>
<dbReference type="Proteomes" id="UP000325763">
    <property type="component" value="Chromosome"/>
</dbReference>
<evidence type="ECO:0000313" key="7">
    <source>
        <dbReference type="Proteomes" id="UP000325763"/>
    </source>
</evidence>
<dbReference type="PRINTS" id="PR00035">
    <property type="entry name" value="HTHGNTR"/>
</dbReference>
<dbReference type="PROSITE" id="PS50949">
    <property type="entry name" value="HTH_GNTR"/>
    <property type="match status" value="1"/>
</dbReference>
<keyword evidence="2" id="KW-0238">DNA-binding</keyword>